<feature type="transmembrane region" description="Helical" evidence="6">
    <location>
        <begin position="526"/>
        <end position="551"/>
    </location>
</feature>
<dbReference type="GO" id="GO:0005886">
    <property type="term" value="C:plasma membrane"/>
    <property type="evidence" value="ECO:0007669"/>
    <property type="project" value="TreeGrafter"/>
</dbReference>
<dbReference type="PROSITE" id="PS50850">
    <property type="entry name" value="MFS"/>
    <property type="match status" value="1"/>
</dbReference>
<comment type="caution">
    <text evidence="8">The sequence shown here is derived from an EMBL/GenBank/DDBJ whole genome shotgun (WGS) entry which is preliminary data.</text>
</comment>
<feature type="transmembrane region" description="Helical" evidence="6">
    <location>
        <begin position="440"/>
        <end position="457"/>
    </location>
</feature>
<feature type="transmembrane region" description="Helical" evidence="6">
    <location>
        <begin position="294"/>
        <end position="312"/>
    </location>
</feature>
<keyword evidence="4 6" id="KW-0472">Membrane</keyword>
<feature type="transmembrane region" description="Helical" evidence="6">
    <location>
        <begin position="401"/>
        <end position="420"/>
    </location>
</feature>
<feature type="transmembrane region" description="Helical" evidence="6">
    <location>
        <begin position="491"/>
        <end position="514"/>
    </location>
</feature>
<evidence type="ECO:0000256" key="3">
    <source>
        <dbReference type="ARBA" id="ARBA00022989"/>
    </source>
</evidence>
<feature type="region of interest" description="Disordered" evidence="5">
    <location>
        <begin position="119"/>
        <end position="148"/>
    </location>
</feature>
<reference evidence="8" key="1">
    <citation type="submission" date="2021-03" db="EMBL/GenBank/DDBJ databases">
        <title>Comparative genomics and phylogenomic investigation of the class Geoglossomycetes provide insights into ecological specialization and systematics.</title>
        <authorList>
            <person name="Melie T."/>
            <person name="Pirro S."/>
            <person name="Miller A.N."/>
            <person name="Quandt A."/>
        </authorList>
    </citation>
    <scope>NUCLEOTIDE SEQUENCE</scope>
    <source>
        <strain evidence="8">CAQ_001_2017</strain>
    </source>
</reference>
<feature type="transmembrane region" description="Helical" evidence="6">
    <location>
        <begin position="206"/>
        <end position="225"/>
    </location>
</feature>
<feature type="transmembrane region" description="Helical" evidence="6">
    <location>
        <begin position="75"/>
        <end position="101"/>
    </location>
</feature>
<evidence type="ECO:0000256" key="1">
    <source>
        <dbReference type="ARBA" id="ARBA00004141"/>
    </source>
</evidence>
<feature type="domain" description="Major facilitator superfamily (MFS) profile" evidence="7">
    <location>
        <begin position="75"/>
        <end position="626"/>
    </location>
</feature>
<dbReference type="EMBL" id="JAGHQM010001228">
    <property type="protein sequence ID" value="KAH0556096.1"/>
    <property type="molecule type" value="Genomic_DNA"/>
</dbReference>
<organism evidence="8 9">
    <name type="scientific">Trichoglossum hirsutum</name>
    <dbReference type="NCBI Taxonomy" id="265104"/>
    <lineage>
        <taxon>Eukaryota</taxon>
        <taxon>Fungi</taxon>
        <taxon>Dikarya</taxon>
        <taxon>Ascomycota</taxon>
        <taxon>Pezizomycotina</taxon>
        <taxon>Geoglossomycetes</taxon>
        <taxon>Geoglossales</taxon>
        <taxon>Geoglossaceae</taxon>
        <taxon>Trichoglossum</taxon>
    </lineage>
</organism>
<dbReference type="Gene3D" id="1.20.1250.20">
    <property type="entry name" value="MFS general substrate transporter like domains"/>
    <property type="match status" value="1"/>
</dbReference>
<name>A0A9P8L889_9PEZI</name>
<dbReference type="PANTHER" id="PTHR23501">
    <property type="entry name" value="MAJOR FACILITATOR SUPERFAMILY"/>
    <property type="match status" value="1"/>
</dbReference>
<dbReference type="AlphaFoldDB" id="A0A9P8L889"/>
<keyword evidence="3 6" id="KW-1133">Transmembrane helix</keyword>
<feature type="region of interest" description="Disordered" evidence="5">
    <location>
        <begin position="1"/>
        <end position="23"/>
    </location>
</feature>
<keyword evidence="9" id="KW-1185">Reference proteome</keyword>
<dbReference type="InterPro" id="IPR020846">
    <property type="entry name" value="MFS_dom"/>
</dbReference>
<keyword evidence="2 6" id="KW-0812">Transmembrane</keyword>
<dbReference type="InterPro" id="IPR036259">
    <property type="entry name" value="MFS_trans_sf"/>
</dbReference>
<dbReference type="PANTHER" id="PTHR23501:SF94">
    <property type="entry name" value="MAJOR FACILITATOR SUPERFAMILY (MFS) PROFILE DOMAIN-CONTAINING PROTEIN"/>
    <property type="match status" value="1"/>
</dbReference>
<dbReference type="Proteomes" id="UP000750711">
    <property type="component" value="Unassembled WGS sequence"/>
</dbReference>
<evidence type="ECO:0000256" key="2">
    <source>
        <dbReference type="ARBA" id="ARBA00022692"/>
    </source>
</evidence>
<feature type="compositionally biased region" description="Acidic residues" evidence="5">
    <location>
        <begin position="135"/>
        <end position="148"/>
    </location>
</feature>
<comment type="subcellular location">
    <subcellularLocation>
        <location evidence="1">Membrane</location>
        <topology evidence="1">Multi-pass membrane protein</topology>
    </subcellularLocation>
</comment>
<feature type="transmembrane region" description="Helical" evidence="6">
    <location>
        <begin position="332"/>
        <end position="354"/>
    </location>
</feature>
<feature type="transmembrane region" description="Helical" evidence="6">
    <location>
        <begin position="360"/>
        <end position="380"/>
    </location>
</feature>
<evidence type="ECO:0000313" key="8">
    <source>
        <dbReference type="EMBL" id="KAH0556096.1"/>
    </source>
</evidence>
<evidence type="ECO:0000259" key="7">
    <source>
        <dbReference type="PROSITE" id="PS50850"/>
    </source>
</evidence>
<proteinExistence type="predicted"/>
<sequence length="639" mass="70773">MNRPPFLVSTKPSTANRSNNTLTSDLRDRNHIYRSRTHDKYEKGLSGSTRASLADPVEDEKDFADWKPGRREWMVIWTLSLTSLVVALDSTTLVSALPWVARAARRCCRPLRERWSGEREREGVRERRRRRKDGEVEDEEEKEEEEEEEEEGDWNYVFRLTKGTIARALHGSTTNAFWAATSYLLASAVLQPFMASLSDIFGRRELLMSSLLLFTAGTILAALAQNFTQLLAGRTVQGIGGGGIMALVQVIFTDIVPLRQRSKYMALVQASWAFGTIAGPLMGGAIAERVSWRWIFYVRLPLLAAGLVMTMLSVRLETKRRSWGQKIRRVDWLGGAVFIPSITSFLVAIMWGGVQYSWGSWQTAVPLTVGALGIGATFLWEKWGAVEPFIRSMVFNERSASAAFGCAFMQGLVLYGQLYYIPFFLESVRGFTATNTGVSLLPITFTMIPASAVVGVMMSRSGHYLWAVWAGWATALLGSGLLIFLNANVETFNWILIFLIVGLGHGLLLSPLNLAAQATCDSRDAAFAAAMFTFMRGLGICIGVAVGGSIFQNAVSMQLSHAGLPLSKARDSAAFVQEIWEMPASSDLHIKYVGAYARAFQTVFEIMAVFTLFGGVISLLIEPKSMDRELDSGHVLRKE</sequence>
<dbReference type="SUPFAM" id="SSF103473">
    <property type="entry name" value="MFS general substrate transporter"/>
    <property type="match status" value="1"/>
</dbReference>
<evidence type="ECO:0000256" key="4">
    <source>
        <dbReference type="ARBA" id="ARBA00023136"/>
    </source>
</evidence>
<feature type="transmembrane region" description="Helical" evidence="6">
    <location>
        <begin position="464"/>
        <end position="485"/>
    </location>
</feature>
<evidence type="ECO:0000256" key="5">
    <source>
        <dbReference type="SAM" id="MobiDB-lite"/>
    </source>
</evidence>
<evidence type="ECO:0000313" key="9">
    <source>
        <dbReference type="Proteomes" id="UP000750711"/>
    </source>
</evidence>
<protein>
    <recommendedName>
        <fullName evidence="7">Major facilitator superfamily (MFS) profile domain-containing protein</fullName>
    </recommendedName>
</protein>
<feature type="transmembrane region" description="Helical" evidence="6">
    <location>
        <begin position="231"/>
        <end position="252"/>
    </location>
</feature>
<dbReference type="GO" id="GO:0022857">
    <property type="term" value="F:transmembrane transporter activity"/>
    <property type="evidence" value="ECO:0007669"/>
    <property type="project" value="InterPro"/>
</dbReference>
<feature type="compositionally biased region" description="Polar residues" evidence="5">
    <location>
        <begin position="10"/>
        <end position="23"/>
    </location>
</feature>
<feature type="transmembrane region" description="Helical" evidence="6">
    <location>
        <begin position="264"/>
        <end position="282"/>
    </location>
</feature>
<accession>A0A9P8L889</accession>
<feature type="transmembrane region" description="Helical" evidence="6">
    <location>
        <begin position="599"/>
        <end position="621"/>
    </location>
</feature>
<gene>
    <name evidence="8" type="ORF">GP486_005967</name>
</gene>
<dbReference type="Pfam" id="PF07690">
    <property type="entry name" value="MFS_1"/>
    <property type="match status" value="1"/>
</dbReference>
<evidence type="ECO:0000256" key="6">
    <source>
        <dbReference type="SAM" id="Phobius"/>
    </source>
</evidence>
<dbReference type="InterPro" id="IPR011701">
    <property type="entry name" value="MFS"/>
</dbReference>